<keyword evidence="2" id="KW-1185">Reference proteome</keyword>
<evidence type="ECO:0000313" key="2">
    <source>
        <dbReference type="Proteomes" id="UP000031535"/>
    </source>
</evidence>
<dbReference type="EMBL" id="JXDG01000041">
    <property type="protein sequence ID" value="KIH83021.1"/>
    <property type="molecule type" value="Genomic_DNA"/>
</dbReference>
<evidence type="ECO:0000313" key="1">
    <source>
        <dbReference type="EMBL" id="KIH83021.1"/>
    </source>
</evidence>
<organism evidence="1 2">
    <name type="scientific">Pseudomonas batumici</name>
    <dbReference type="NCBI Taxonomy" id="226910"/>
    <lineage>
        <taxon>Bacteria</taxon>
        <taxon>Pseudomonadati</taxon>
        <taxon>Pseudomonadota</taxon>
        <taxon>Gammaproteobacteria</taxon>
        <taxon>Pseudomonadales</taxon>
        <taxon>Pseudomonadaceae</taxon>
        <taxon>Pseudomonas</taxon>
    </lineage>
</organism>
<dbReference type="PATRIC" id="fig|226910.6.peg.3199"/>
<dbReference type="Proteomes" id="UP000031535">
    <property type="component" value="Unassembled WGS sequence"/>
</dbReference>
<proteinExistence type="predicted"/>
<sequence length="38" mass="4308">MESTILALEDAFFSVIDRTILALHPAPLHSFERLPDIQ</sequence>
<accession>A0A0C2I144</accession>
<dbReference type="STRING" id="226910.UCMB321_3211"/>
<comment type="caution">
    <text evidence="1">The sequence shown here is derived from an EMBL/GenBank/DDBJ whole genome shotgun (WGS) entry which is preliminary data.</text>
</comment>
<reference evidence="1 2" key="1">
    <citation type="submission" date="2015-01" db="EMBL/GenBank/DDBJ databases">
        <title>Complete genome of Pseudomonas batumici UCM B-321 producer of the batumin antibiotic with strong antistaphilococcal and potential anticancer activity.</title>
        <authorList>
            <person name="Klochko V.V."/>
            <person name="Zelena L.B."/>
            <person name="Elena K.A."/>
            <person name="Reva O.N."/>
        </authorList>
    </citation>
    <scope>NUCLEOTIDE SEQUENCE [LARGE SCALE GENOMIC DNA]</scope>
    <source>
        <strain evidence="1 2">UCM B-321</strain>
    </source>
</reference>
<dbReference type="AlphaFoldDB" id="A0A0C2I144"/>
<protein>
    <submittedName>
        <fullName evidence="1">Uncharacterized protein</fullName>
    </submittedName>
</protein>
<name>A0A0C2I144_9PSED</name>
<gene>
    <name evidence="1" type="ORF">UCMB321_3211</name>
</gene>